<evidence type="ECO:0000256" key="5">
    <source>
        <dbReference type="ARBA" id="ARBA00022989"/>
    </source>
</evidence>
<protein>
    <submittedName>
        <fullName evidence="13">Heme A synthase</fullName>
    </submittedName>
</protein>
<evidence type="ECO:0000313" key="14">
    <source>
        <dbReference type="Proteomes" id="UP001597055"/>
    </source>
</evidence>
<sequence length="371" mass="38183">MSSSTRPGRWLLLLAWLSFIAEVLIIGTGGAVRLTGSGLGCSEWPLCTPESLVPTAELGIHGVIEFGNRTLTGVVGLLALAVLALTLLHLRARRELLLIASFAAGGIVIGAVAYFVAGALGAPGFVVFNAVLLLAVIAAALVTVPRIGARRDLVVLAFIVVGGVVAQALVGGITVLTGLNPFIVGFHYVSSVLLVMVASAFLVRAYEVPGPRESAAPRWVAILTYLTAIALGATLVFGVLTTANGPHSGDADVIRNGFDASLLAHIHAIPGYVLVGLLLLLAVAGVVLRLRLRRWAIALLLVIVVQVAVGVYQAREGLPPLAVGIHMVLAALSAAAMTVVVLRLRRPIASEGSFLASAAASSEIPSVAAGR</sequence>
<evidence type="ECO:0000256" key="2">
    <source>
        <dbReference type="ARBA" id="ARBA00022475"/>
    </source>
</evidence>
<gene>
    <name evidence="13" type="ORF">ACFQ0P_14775</name>
</gene>
<feature type="transmembrane region" description="Helical" evidence="12">
    <location>
        <begin position="185"/>
        <end position="207"/>
    </location>
</feature>
<feature type="transmembrane region" description="Helical" evidence="12">
    <location>
        <begin position="219"/>
        <end position="242"/>
    </location>
</feature>
<evidence type="ECO:0000256" key="1">
    <source>
        <dbReference type="ARBA" id="ARBA00004141"/>
    </source>
</evidence>
<keyword evidence="2" id="KW-1003">Cell membrane</keyword>
<accession>A0ABW3AM88</accession>
<proteinExistence type="predicted"/>
<evidence type="ECO:0000256" key="9">
    <source>
        <dbReference type="ARBA" id="ARBA00023136"/>
    </source>
</evidence>
<comment type="subcellular location">
    <subcellularLocation>
        <location evidence="1">Membrane</location>
        <topology evidence="1">Multi-pass membrane protein</topology>
    </subcellularLocation>
</comment>
<dbReference type="RefSeq" id="WP_378772675.1">
    <property type="nucleotide sequence ID" value="NZ_JBHTII010000002.1"/>
</dbReference>
<feature type="transmembrane region" description="Helical" evidence="12">
    <location>
        <begin position="295"/>
        <end position="315"/>
    </location>
</feature>
<keyword evidence="7" id="KW-0408">Iron</keyword>
<feature type="transmembrane region" description="Helical" evidence="12">
    <location>
        <begin position="71"/>
        <end position="90"/>
    </location>
</feature>
<evidence type="ECO:0000313" key="13">
    <source>
        <dbReference type="EMBL" id="MFD0791661.1"/>
    </source>
</evidence>
<evidence type="ECO:0000256" key="10">
    <source>
        <dbReference type="ARBA" id="ARBA00023157"/>
    </source>
</evidence>
<keyword evidence="5 12" id="KW-1133">Transmembrane helix</keyword>
<evidence type="ECO:0000256" key="11">
    <source>
        <dbReference type="ARBA" id="ARBA00023444"/>
    </source>
</evidence>
<comment type="caution">
    <text evidence="13">The sequence shown here is derived from an EMBL/GenBank/DDBJ whole genome shotgun (WGS) entry which is preliminary data.</text>
</comment>
<keyword evidence="4" id="KW-0479">Metal-binding</keyword>
<keyword evidence="6" id="KW-0560">Oxidoreductase</keyword>
<keyword evidence="14" id="KW-1185">Reference proteome</keyword>
<dbReference type="Proteomes" id="UP001597055">
    <property type="component" value="Unassembled WGS sequence"/>
</dbReference>
<keyword evidence="9 12" id="KW-0472">Membrane</keyword>
<dbReference type="EMBL" id="JBHTII010000002">
    <property type="protein sequence ID" value="MFD0791661.1"/>
    <property type="molecule type" value="Genomic_DNA"/>
</dbReference>
<dbReference type="Pfam" id="PF02628">
    <property type="entry name" value="COX15-CtaA"/>
    <property type="match status" value="1"/>
</dbReference>
<feature type="transmembrane region" description="Helical" evidence="12">
    <location>
        <begin position="321"/>
        <end position="342"/>
    </location>
</feature>
<evidence type="ECO:0000256" key="4">
    <source>
        <dbReference type="ARBA" id="ARBA00022723"/>
    </source>
</evidence>
<dbReference type="PANTHER" id="PTHR35457">
    <property type="entry name" value="HEME A SYNTHASE"/>
    <property type="match status" value="1"/>
</dbReference>
<feature type="transmembrane region" description="Helical" evidence="12">
    <location>
        <begin position="122"/>
        <end position="142"/>
    </location>
</feature>
<evidence type="ECO:0000256" key="3">
    <source>
        <dbReference type="ARBA" id="ARBA00022692"/>
    </source>
</evidence>
<dbReference type="InterPro" id="IPR050450">
    <property type="entry name" value="COX15/CtaA_HemeA_synthase"/>
</dbReference>
<keyword evidence="10" id="KW-1015">Disulfide bond</keyword>
<feature type="transmembrane region" description="Helical" evidence="12">
    <location>
        <begin position="97"/>
        <end position="116"/>
    </location>
</feature>
<keyword evidence="8" id="KW-0350">Heme biosynthesis</keyword>
<feature type="transmembrane region" description="Helical" evidence="12">
    <location>
        <begin position="154"/>
        <end position="179"/>
    </location>
</feature>
<name>A0ABW3AM88_9MICO</name>
<dbReference type="InterPro" id="IPR003780">
    <property type="entry name" value="COX15/CtaA_fam"/>
</dbReference>
<evidence type="ECO:0000256" key="8">
    <source>
        <dbReference type="ARBA" id="ARBA00023133"/>
    </source>
</evidence>
<dbReference type="PANTHER" id="PTHR35457:SF1">
    <property type="entry name" value="HEME A SYNTHASE"/>
    <property type="match status" value="1"/>
</dbReference>
<organism evidence="13 14">
    <name type="scientific">Microbacterium insulae</name>
    <dbReference type="NCBI Taxonomy" id="483014"/>
    <lineage>
        <taxon>Bacteria</taxon>
        <taxon>Bacillati</taxon>
        <taxon>Actinomycetota</taxon>
        <taxon>Actinomycetes</taxon>
        <taxon>Micrococcales</taxon>
        <taxon>Microbacteriaceae</taxon>
        <taxon>Microbacterium</taxon>
    </lineage>
</organism>
<evidence type="ECO:0000256" key="7">
    <source>
        <dbReference type="ARBA" id="ARBA00023004"/>
    </source>
</evidence>
<keyword evidence="3 12" id="KW-0812">Transmembrane</keyword>
<evidence type="ECO:0000256" key="6">
    <source>
        <dbReference type="ARBA" id="ARBA00023002"/>
    </source>
</evidence>
<feature type="transmembrane region" description="Helical" evidence="12">
    <location>
        <begin position="262"/>
        <end position="288"/>
    </location>
</feature>
<comment type="pathway">
    <text evidence="11">Porphyrin-containing compound metabolism.</text>
</comment>
<evidence type="ECO:0000256" key="12">
    <source>
        <dbReference type="SAM" id="Phobius"/>
    </source>
</evidence>
<reference evidence="14" key="1">
    <citation type="journal article" date="2019" name="Int. J. Syst. Evol. Microbiol.">
        <title>The Global Catalogue of Microorganisms (GCM) 10K type strain sequencing project: providing services to taxonomists for standard genome sequencing and annotation.</title>
        <authorList>
            <consortium name="The Broad Institute Genomics Platform"/>
            <consortium name="The Broad Institute Genome Sequencing Center for Infectious Disease"/>
            <person name="Wu L."/>
            <person name="Ma J."/>
        </authorList>
    </citation>
    <scope>NUCLEOTIDE SEQUENCE [LARGE SCALE GENOMIC DNA]</scope>
    <source>
        <strain evidence="14">CCUG 54523</strain>
    </source>
</reference>